<dbReference type="Proteomes" id="UP000217822">
    <property type="component" value="Unassembled WGS sequence"/>
</dbReference>
<comment type="subcellular location">
    <subcellularLocation>
        <location evidence="1">Cytoplasm</location>
        <location evidence="1">Nucleoid</location>
    </subcellularLocation>
</comment>
<organism evidence="4 5">
    <name type="scientific">Shigella flexneri</name>
    <dbReference type="NCBI Taxonomy" id="623"/>
    <lineage>
        <taxon>Bacteria</taxon>
        <taxon>Pseudomonadati</taxon>
        <taxon>Pseudomonadota</taxon>
        <taxon>Gammaproteobacteria</taxon>
        <taxon>Enterobacterales</taxon>
        <taxon>Enterobacteriaceae</taxon>
        <taxon>Shigella</taxon>
    </lineage>
</organism>
<protein>
    <submittedName>
        <fullName evidence="4">Nucleoid-associated protein</fullName>
    </submittedName>
</protein>
<gene>
    <name evidence="4" type="ORF">CEG97_03750</name>
</gene>
<dbReference type="AlphaFoldDB" id="A0A7Z1END3"/>
<keyword evidence="3" id="KW-0963">Cytoplasm</keyword>
<comment type="caution">
    <text evidence="4">The sequence shown here is derived from an EMBL/GenBank/DDBJ whole genome shotgun (WGS) entry which is preliminary data.</text>
</comment>
<evidence type="ECO:0000256" key="3">
    <source>
        <dbReference type="ARBA" id="ARBA00022490"/>
    </source>
</evidence>
<dbReference type="GO" id="GO:0043590">
    <property type="term" value="C:bacterial nucleoid"/>
    <property type="evidence" value="ECO:0007669"/>
    <property type="project" value="TreeGrafter"/>
</dbReference>
<dbReference type="GO" id="GO:0003727">
    <property type="term" value="F:single-stranded RNA binding"/>
    <property type="evidence" value="ECO:0007669"/>
    <property type="project" value="TreeGrafter"/>
</dbReference>
<dbReference type="GO" id="GO:0003690">
    <property type="term" value="F:double-stranded DNA binding"/>
    <property type="evidence" value="ECO:0007669"/>
    <property type="project" value="TreeGrafter"/>
</dbReference>
<sequence>MELTKKMSKASIRHVIVHELLKESNKDFDHSKPYNLRDTELDKTNDIVKKLVDGVIDLYGSKGNSAHYGVFIKNKTKQGPIPELFHKYSLVQQSVSSDFIELSKEVMKQMYKSAQEQIWASGGYVVFTDYILSGFRYLLVTMIKKTNGVTISENLEPEEMIHLELGNINQAAKINFRYYEEYQKADDLKKTDLSYLSFISKTTGQSAAAYFIAALGCDKGIASAGATRKLPDEIRRFFKKEPLLKNQAESFRNDVIKYLEKQFDNEHSARLSDIESLASGHMSYLKEEEKTELVDKLMKHLNSEEVRIPSEFVINKNSLDKIRNVIYKTPSLSFHFDKDLLGVTTDAKIYYDDENQSLTFNNLPVEALTKIRRALKETDNPSNEEDKE</sequence>
<evidence type="ECO:0000256" key="2">
    <source>
        <dbReference type="ARBA" id="ARBA00009035"/>
    </source>
</evidence>
<reference evidence="5" key="1">
    <citation type="submission" date="2017-06" db="EMBL/GenBank/DDBJ databases">
        <title>WGS of SAMN07203007.</title>
        <authorList>
            <person name="Fouts D."/>
            <person name="Sutton G."/>
            <person name="Nguyen K."/>
            <person name="Thamlikitkul V."/>
        </authorList>
    </citation>
    <scope>NUCLEOTIDE SEQUENCE [LARGE SCALE GENOMIC DNA]</scope>
    <source>
        <strain evidence="5">ESBL-06065-006</strain>
    </source>
</reference>
<dbReference type="InterPro" id="IPR007358">
    <property type="entry name" value="Nucleoid_associated_NdpA"/>
</dbReference>
<evidence type="ECO:0000313" key="4">
    <source>
        <dbReference type="EMBL" id="PAY92215.1"/>
    </source>
</evidence>
<dbReference type="PANTHER" id="PTHR38772:SF1">
    <property type="entry name" value="NUCLEOID-ASSOCIATED PROTEIN YEJK"/>
    <property type="match status" value="1"/>
</dbReference>
<comment type="similarity">
    <text evidence="2">Belongs to the YejK family.</text>
</comment>
<dbReference type="PANTHER" id="PTHR38772">
    <property type="match status" value="1"/>
</dbReference>
<evidence type="ECO:0000313" key="5">
    <source>
        <dbReference type="Proteomes" id="UP000217822"/>
    </source>
</evidence>
<name>A0A7Z1END3_SHIFL</name>
<dbReference type="EMBL" id="NIYV01000024">
    <property type="protein sequence ID" value="PAY92215.1"/>
    <property type="molecule type" value="Genomic_DNA"/>
</dbReference>
<accession>A0A7Z1END3</accession>
<proteinExistence type="inferred from homology"/>
<evidence type="ECO:0000256" key="1">
    <source>
        <dbReference type="ARBA" id="ARBA00004453"/>
    </source>
</evidence>
<dbReference type="Pfam" id="PF04245">
    <property type="entry name" value="NA37"/>
    <property type="match status" value="1"/>
</dbReference>